<feature type="transmembrane region" description="Helical" evidence="1">
    <location>
        <begin position="316"/>
        <end position="333"/>
    </location>
</feature>
<dbReference type="EMBL" id="JAFBDR010000037">
    <property type="protein sequence ID" value="MBM7573558.1"/>
    <property type="molecule type" value="Genomic_DNA"/>
</dbReference>
<feature type="transmembrane region" description="Helical" evidence="1">
    <location>
        <begin position="246"/>
        <end position="268"/>
    </location>
</feature>
<protein>
    <submittedName>
        <fullName evidence="2">Uncharacterized protein</fullName>
    </submittedName>
</protein>
<keyword evidence="1" id="KW-0812">Transmembrane</keyword>
<feature type="transmembrane region" description="Helical" evidence="1">
    <location>
        <begin position="353"/>
        <end position="384"/>
    </location>
</feature>
<feature type="transmembrane region" description="Helical" evidence="1">
    <location>
        <begin position="396"/>
        <end position="419"/>
    </location>
</feature>
<dbReference type="RefSeq" id="WP_204502197.1">
    <property type="nucleotide sequence ID" value="NZ_JAFBDR010000037.1"/>
</dbReference>
<name>A0ABS2N623_9BACI</name>
<keyword evidence="3" id="KW-1185">Reference proteome</keyword>
<keyword evidence="1" id="KW-1133">Transmembrane helix</keyword>
<organism evidence="2 3">
    <name type="scientific">Aquibacillus albus</name>
    <dbReference type="NCBI Taxonomy" id="1168171"/>
    <lineage>
        <taxon>Bacteria</taxon>
        <taxon>Bacillati</taxon>
        <taxon>Bacillota</taxon>
        <taxon>Bacilli</taxon>
        <taxon>Bacillales</taxon>
        <taxon>Bacillaceae</taxon>
        <taxon>Aquibacillus</taxon>
    </lineage>
</organism>
<feature type="transmembrane region" description="Helical" evidence="1">
    <location>
        <begin position="439"/>
        <end position="462"/>
    </location>
</feature>
<reference evidence="2 3" key="1">
    <citation type="submission" date="2021-01" db="EMBL/GenBank/DDBJ databases">
        <title>Genomic Encyclopedia of Type Strains, Phase IV (KMG-IV): sequencing the most valuable type-strain genomes for metagenomic binning, comparative biology and taxonomic classification.</title>
        <authorList>
            <person name="Goeker M."/>
        </authorList>
    </citation>
    <scope>NUCLEOTIDE SEQUENCE [LARGE SCALE GENOMIC DNA]</scope>
    <source>
        <strain evidence="2 3">DSM 23711</strain>
    </source>
</reference>
<feature type="transmembrane region" description="Helical" evidence="1">
    <location>
        <begin position="64"/>
        <end position="80"/>
    </location>
</feature>
<feature type="transmembrane region" description="Helical" evidence="1">
    <location>
        <begin position="175"/>
        <end position="197"/>
    </location>
</feature>
<dbReference type="Proteomes" id="UP001296943">
    <property type="component" value="Unassembled WGS sequence"/>
</dbReference>
<evidence type="ECO:0000313" key="2">
    <source>
        <dbReference type="EMBL" id="MBM7573558.1"/>
    </source>
</evidence>
<feature type="transmembrane region" description="Helical" evidence="1">
    <location>
        <begin position="203"/>
        <end position="225"/>
    </location>
</feature>
<keyword evidence="1" id="KW-0472">Membrane</keyword>
<feature type="transmembrane region" description="Helical" evidence="1">
    <location>
        <begin position="17"/>
        <end position="35"/>
    </location>
</feature>
<feature type="transmembrane region" description="Helical" evidence="1">
    <location>
        <begin position="92"/>
        <end position="112"/>
    </location>
</feature>
<proteinExistence type="predicted"/>
<comment type="caution">
    <text evidence="2">The sequence shown here is derived from an EMBL/GenBank/DDBJ whole genome shotgun (WGS) entry which is preliminary data.</text>
</comment>
<sequence>MCVVRERLIIRHSIQQIRAILIVFAFILFVVHTMLPTYPGAWLLDGISILLLISTFFGISKFNLFLSSFFLVMTVVVGWTNDVYWGEIIHGFSYMVKLLLFICIVPIIAMPIQEFIPNIQRFIQLASKKISPRNVVNYTSFMLANLTNLASLPISMSIFSSTDSKKTPDLSFSSIIVRSFGIAMVCTPLGAAVAFAIDIVDTNFISLLGVNAFIVVLGLVISTLLESRNKWDAPQEETKEVTFHKGDWLFLARMLIPIVVYFVILTLIDENLPLGMMELIVLSILPFTLIWSMALQKVKGWWIYLHVLVKDRAPTMFNQFSVIISAGLTIYTIELVGLNHQILSILPGASSDYAAIIYIPVIIVVILLLAIIGVHQFVAIVFVGEVIDPSILGINHVVFASTLLVGFVSGMIASTFSGANILMSNLSPPMSPYVFAKSNYVFTMMFIGASVVYLILVNYLLVSA</sequence>
<feature type="transmembrane region" description="Helical" evidence="1">
    <location>
        <begin position="274"/>
        <end position="295"/>
    </location>
</feature>
<gene>
    <name evidence="2" type="ORF">JOC48_004122</name>
</gene>
<evidence type="ECO:0000256" key="1">
    <source>
        <dbReference type="SAM" id="Phobius"/>
    </source>
</evidence>
<accession>A0ABS2N623</accession>
<evidence type="ECO:0000313" key="3">
    <source>
        <dbReference type="Proteomes" id="UP001296943"/>
    </source>
</evidence>